<gene>
    <name evidence="8" type="ORF">VHEMI04750</name>
</gene>
<dbReference type="Gene3D" id="1.20.1250.20">
    <property type="entry name" value="MFS general substrate transporter like domains"/>
    <property type="match status" value="1"/>
</dbReference>
<evidence type="ECO:0000256" key="6">
    <source>
        <dbReference type="SAM" id="Phobius"/>
    </source>
</evidence>
<keyword evidence="2 6" id="KW-0812">Transmembrane</keyword>
<evidence type="ECO:0000313" key="9">
    <source>
        <dbReference type="Proteomes" id="UP000039046"/>
    </source>
</evidence>
<feature type="transmembrane region" description="Helical" evidence="6">
    <location>
        <begin position="575"/>
        <end position="593"/>
    </location>
</feature>
<dbReference type="OrthoDB" id="6770063at2759"/>
<feature type="transmembrane region" description="Helical" evidence="6">
    <location>
        <begin position="477"/>
        <end position="497"/>
    </location>
</feature>
<keyword evidence="4 6" id="KW-0472">Membrane</keyword>
<evidence type="ECO:0000256" key="2">
    <source>
        <dbReference type="ARBA" id="ARBA00022692"/>
    </source>
</evidence>
<evidence type="ECO:0000256" key="4">
    <source>
        <dbReference type="ARBA" id="ARBA00023136"/>
    </source>
</evidence>
<feature type="transmembrane region" description="Helical" evidence="6">
    <location>
        <begin position="509"/>
        <end position="530"/>
    </location>
</feature>
<comment type="subcellular location">
    <subcellularLocation>
        <location evidence="1">Membrane</location>
        <topology evidence="1">Multi-pass membrane protein</topology>
    </subcellularLocation>
</comment>
<dbReference type="InterPro" id="IPR011701">
    <property type="entry name" value="MFS"/>
</dbReference>
<dbReference type="GO" id="GO:0022857">
    <property type="term" value="F:transmembrane transporter activity"/>
    <property type="evidence" value="ECO:0007669"/>
    <property type="project" value="InterPro"/>
</dbReference>
<dbReference type="PROSITE" id="PS50850">
    <property type="entry name" value="MFS"/>
    <property type="match status" value="1"/>
</dbReference>
<sequence>MGAAAEGDRDSGGDLGHGETEKAQNHQHKHTHAQTSQRLDSNSPITEVYLSFDTDLPHPASWQQATPSDASLPKCPNLRAYTNPNRWSKSRKNVLLFLSCLATLLTAYTSGAYSPPMKSMAHDFHTSRLVVVSGLTSFTVGFGIMPMALAPLSEAWGRYPIIIPAGLVFVVFQAVCSVLNNVAAMIVCRFIVGASSSVFSVLLGGVIADLWDKEDRNTPMALFSGAVLFGSGLGPLIASSICELIPDRTLFWKWTFWHQVILDGALLIALILFFAETRASVLLSKKARILNQWYEAMEQAGVYGVWVRQSDLDHNAKTPAISSPAVEQTATGGGSGGSSSDTLRTSTTAHKLERIRWVVKADELRPPLATLVSTSVKRPFSMLFMEPIVFCFSLWASFAWGILYLAFGFVPFLYADDYNMSSRVYLALMASSLLATAAGVFSERALSHPQWKPAGSYNDSKFWAYMRRRFPADAPEARLYFALVFTLFLPAGLFLAFTVPESWQQYAQAIGLGIANWGIYSVYLATFNYLADSYHIYASSALAAQSLARNLMGGIFPIIAAPLFGNLGLYNAGYILGSVATLLTVTPWVLVFFGSRIRANSKLAVSLQK</sequence>
<evidence type="ECO:0000256" key="1">
    <source>
        <dbReference type="ARBA" id="ARBA00004141"/>
    </source>
</evidence>
<feature type="transmembrane region" description="Helical" evidence="6">
    <location>
        <begin position="551"/>
        <end position="569"/>
    </location>
</feature>
<dbReference type="Proteomes" id="UP000039046">
    <property type="component" value="Unassembled WGS sequence"/>
</dbReference>
<keyword evidence="9" id="KW-1185">Reference proteome</keyword>
<proteinExistence type="predicted"/>
<dbReference type="Pfam" id="PF07690">
    <property type="entry name" value="MFS_1"/>
    <property type="match status" value="1"/>
</dbReference>
<dbReference type="Gene3D" id="1.20.1720.10">
    <property type="entry name" value="Multidrug resistance protein D"/>
    <property type="match status" value="1"/>
</dbReference>
<feature type="transmembrane region" description="Helical" evidence="6">
    <location>
        <begin position="256"/>
        <end position="275"/>
    </location>
</feature>
<feature type="region of interest" description="Disordered" evidence="5">
    <location>
        <begin position="323"/>
        <end position="346"/>
    </location>
</feature>
<accession>A0A0A1TF81</accession>
<evidence type="ECO:0000256" key="3">
    <source>
        <dbReference type="ARBA" id="ARBA00022989"/>
    </source>
</evidence>
<protein>
    <recommendedName>
        <fullName evidence="7">Major facilitator superfamily (MFS) profile domain-containing protein</fullName>
    </recommendedName>
</protein>
<feature type="domain" description="Major facilitator superfamily (MFS) profile" evidence="7">
    <location>
        <begin position="95"/>
        <end position="598"/>
    </location>
</feature>
<reference evidence="8 9" key="1">
    <citation type="journal article" date="2015" name="Genome Announc.">
        <title>Draft Genome Sequence and Gene Annotation of the Entomopathogenic Fungus Verticillium hemipterigenum.</title>
        <authorList>
            <person name="Horn F."/>
            <person name="Habel A."/>
            <person name="Scharf D.H."/>
            <person name="Dworschak J."/>
            <person name="Brakhage A.A."/>
            <person name="Guthke R."/>
            <person name="Hertweck C."/>
            <person name="Linde J."/>
        </authorList>
    </citation>
    <scope>NUCLEOTIDE SEQUENCE [LARGE SCALE GENOMIC DNA]</scope>
</reference>
<evidence type="ECO:0000259" key="7">
    <source>
        <dbReference type="PROSITE" id="PS50850"/>
    </source>
</evidence>
<dbReference type="SUPFAM" id="SSF103473">
    <property type="entry name" value="MFS general substrate transporter"/>
    <property type="match status" value="1"/>
</dbReference>
<dbReference type="PANTHER" id="PTHR23502">
    <property type="entry name" value="MAJOR FACILITATOR SUPERFAMILY"/>
    <property type="match status" value="1"/>
</dbReference>
<dbReference type="InterPro" id="IPR036259">
    <property type="entry name" value="MFS_trans_sf"/>
</dbReference>
<keyword evidence="3 6" id="KW-1133">Transmembrane helix</keyword>
<evidence type="ECO:0000313" key="8">
    <source>
        <dbReference type="EMBL" id="CEJ88548.1"/>
    </source>
</evidence>
<organism evidence="8 9">
    <name type="scientific">[Torrubiella] hemipterigena</name>
    <dbReference type="NCBI Taxonomy" id="1531966"/>
    <lineage>
        <taxon>Eukaryota</taxon>
        <taxon>Fungi</taxon>
        <taxon>Dikarya</taxon>
        <taxon>Ascomycota</taxon>
        <taxon>Pezizomycotina</taxon>
        <taxon>Sordariomycetes</taxon>
        <taxon>Hypocreomycetidae</taxon>
        <taxon>Hypocreales</taxon>
        <taxon>Clavicipitaceae</taxon>
        <taxon>Clavicipitaceae incertae sedis</taxon>
        <taxon>'Torrubiella' clade</taxon>
    </lineage>
</organism>
<dbReference type="STRING" id="1531966.A0A0A1TF81"/>
<feature type="transmembrane region" description="Helical" evidence="6">
    <location>
        <begin position="129"/>
        <end position="149"/>
    </location>
</feature>
<feature type="transmembrane region" description="Helical" evidence="6">
    <location>
        <begin position="94"/>
        <end position="114"/>
    </location>
</feature>
<feature type="transmembrane region" description="Helical" evidence="6">
    <location>
        <begin position="161"/>
        <end position="184"/>
    </location>
</feature>
<feature type="region of interest" description="Disordered" evidence="5">
    <location>
        <begin position="1"/>
        <end position="41"/>
    </location>
</feature>
<dbReference type="EMBL" id="CDHN01000002">
    <property type="protein sequence ID" value="CEJ88548.1"/>
    <property type="molecule type" value="Genomic_DNA"/>
</dbReference>
<feature type="transmembrane region" description="Helical" evidence="6">
    <location>
        <begin position="388"/>
        <end position="412"/>
    </location>
</feature>
<feature type="transmembrane region" description="Helical" evidence="6">
    <location>
        <begin position="190"/>
        <end position="208"/>
    </location>
</feature>
<dbReference type="InterPro" id="IPR020846">
    <property type="entry name" value="MFS_dom"/>
</dbReference>
<dbReference type="PANTHER" id="PTHR23502:SF134">
    <property type="entry name" value="MAJOR FACILITATOR SUPERFAMILY (MFS) PROFILE DOMAIN-CONTAINING PROTEIN-RELATED"/>
    <property type="match status" value="1"/>
</dbReference>
<dbReference type="HOGENOM" id="CLU_008455_0_5_1"/>
<evidence type="ECO:0000256" key="5">
    <source>
        <dbReference type="SAM" id="MobiDB-lite"/>
    </source>
</evidence>
<dbReference type="AlphaFoldDB" id="A0A0A1TF81"/>
<feature type="compositionally biased region" description="Basic and acidic residues" evidence="5">
    <location>
        <begin position="1"/>
        <end position="24"/>
    </location>
</feature>
<dbReference type="GO" id="GO:0005886">
    <property type="term" value="C:plasma membrane"/>
    <property type="evidence" value="ECO:0007669"/>
    <property type="project" value="TreeGrafter"/>
</dbReference>
<feature type="transmembrane region" description="Helical" evidence="6">
    <location>
        <begin position="424"/>
        <end position="442"/>
    </location>
</feature>
<name>A0A0A1TF81_9HYPO</name>
<feature type="transmembrane region" description="Helical" evidence="6">
    <location>
        <begin position="220"/>
        <end position="241"/>
    </location>
</feature>